<reference evidence="2 3" key="1">
    <citation type="submission" date="2020-05" db="EMBL/GenBank/DDBJ databases">
        <authorList>
            <person name="Mo P."/>
        </authorList>
    </citation>
    <scope>NUCLEOTIDE SEQUENCE [LARGE SCALE GENOMIC DNA]</scope>
    <source>
        <strain evidence="2 3">Gen01</strain>
    </source>
</reference>
<evidence type="ECO:0000313" key="2">
    <source>
        <dbReference type="EMBL" id="QJY45141.1"/>
    </source>
</evidence>
<evidence type="ECO:0000313" key="3">
    <source>
        <dbReference type="Proteomes" id="UP000505377"/>
    </source>
</evidence>
<dbReference type="Proteomes" id="UP000505377">
    <property type="component" value="Chromosome"/>
</dbReference>
<dbReference type="KEGG" id="pbro:HOP40_04290"/>
<proteinExistence type="predicted"/>
<organism evidence="2 3">
    <name type="scientific">Pseudonocardia broussonetiae</name>
    <dbReference type="NCBI Taxonomy" id="2736640"/>
    <lineage>
        <taxon>Bacteria</taxon>
        <taxon>Bacillati</taxon>
        <taxon>Actinomycetota</taxon>
        <taxon>Actinomycetes</taxon>
        <taxon>Pseudonocardiales</taxon>
        <taxon>Pseudonocardiaceae</taxon>
        <taxon>Pseudonocardia</taxon>
    </lineage>
</organism>
<dbReference type="AlphaFoldDB" id="A0A6M6JF79"/>
<keyword evidence="3" id="KW-1185">Reference proteome</keyword>
<evidence type="ECO:0000256" key="1">
    <source>
        <dbReference type="SAM" id="MobiDB-lite"/>
    </source>
</evidence>
<feature type="region of interest" description="Disordered" evidence="1">
    <location>
        <begin position="53"/>
        <end position="109"/>
    </location>
</feature>
<protein>
    <submittedName>
        <fullName evidence="2">Uncharacterized protein</fullName>
    </submittedName>
</protein>
<gene>
    <name evidence="2" type="ORF">HOP40_04290</name>
</gene>
<dbReference type="EMBL" id="CP053564">
    <property type="protein sequence ID" value="QJY45141.1"/>
    <property type="molecule type" value="Genomic_DNA"/>
</dbReference>
<name>A0A6M6JF79_9PSEU</name>
<accession>A0A6M6JF79</accession>
<sequence length="192" mass="21602">MDLTPFYDTILDLNTRTSESVATPGVGSDVVEELRPFHSERFAEAWELTADPKARTRRRRERSGLSTAEYGQRQRNMRYRSVDELDDESGVPDWPLPAASVGDGRPDARVAKPVRPLTLDRSSLEAVRLDYSIEQRDDRIAEVATMLRSNDAYLAVRENRLNRASSSRRFDALKPVRAAAFAGIATISGEFE</sequence>
<dbReference type="RefSeq" id="WP_172154849.1">
    <property type="nucleotide sequence ID" value="NZ_CP053564.1"/>
</dbReference>